<accession>G2Y2K4</accession>
<evidence type="ECO:0000256" key="1">
    <source>
        <dbReference type="SAM" id="MobiDB-lite"/>
    </source>
</evidence>
<evidence type="ECO:0000313" key="3">
    <source>
        <dbReference type="Proteomes" id="UP000008177"/>
    </source>
</evidence>
<dbReference type="AlphaFoldDB" id="G2Y2K4"/>
<dbReference type="EMBL" id="FQ790283">
    <property type="protein sequence ID" value="CCD46894.1"/>
    <property type="molecule type" value="Genomic_DNA"/>
</dbReference>
<sequence>MVALKPVLETGIYPVILDPTGPRSILQLCSPPRTLSPELPPNSNAPSKGRPHFFRQRARHELNCTANDTAYPVGTCAEKAAFGKAVVQGDKISPVLHILRIKSNC</sequence>
<proteinExistence type="predicted"/>
<reference evidence="3" key="1">
    <citation type="journal article" date="2011" name="PLoS Genet.">
        <title>Genomic analysis of the necrotrophic fungal pathogens Sclerotinia sclerotiorum and Botrytis cinerea.</title>
        <authorList>
            <person name="Amselem J."/>
            <person name="Cuomo C.A."/>
            <person name="van Kan J.A."/>
            <person name="Viaud M."/>
            <person name="Benito E.P."/>
            <person name="Couloux A."/>
            <person name="Coutinho P.M."/>
            <person name="de Vries R.P."/>
            <person name="Dyer P.S."/>
            <person name="Fillinger S."/>
            <person name="Fournier E."/>
            <person name="Gout L."/>
            <person name="Hahn M."/>
            <person name="Kohn L."/>
            <person name="Lapalu N."/>
            <person name="Plummer K.M."/>
            <person name="Pradier J.M."/>
            <person name="Quevillon E."/>
            <person name="Sharon A."/>
            <person name="Simon A."/>
            <person name="ten Have A."/>
            <person name="Tudzynski B."/>
            <person name="Tudzynski P."/>
            <person name="Wincker P."/>
            <person name="Andrew M."/>
            <person name="Anthouard V."/>
            <person name="Beever R.E."/>
            <person name="Beffa R."/>
            <person name="Benoit I."/>
            <person name="Bouzid O."/>
            <person name="Brault B."/>
            <person name="Chen Z."/>
            <person name="Choquer M."/>
            <person name="Collemare J."/>
            <person name="Cotton P."/>
            <person name="Danchin E.G."/>
            <person name="Da Silva C."/>
            <person name="Gautier A."/>
            <person name="Giraud C."/>
            <person name="Giraud T."/>
            <person name="Gonzalez C."/>
            <person name="Grossetete S."/>
            <person name="Guldener U."/>
            <person name="Henrissat B."/>
            <person name="Howlett B.J."/>
            <person name="Kodira C."/>
            <person name="Kretschmer M."/>
            <person name="Lappartient A."/>
            <person name="Leroch M."/>
            <person name="Levis C."/>
            <person name="Mauceli E."/>
            <person name="Neuveglise C."/>
            <person name="Oeser B."/>
            <person name="Pearson M."/>
            <person name="Poulain J."/>
            <person name="Poussereau N."/>
            <person name="Quesneville H."/>
            <person name="Rascle C."/>
            <person name="Schumacher J."/>
            <person name="Segurens B."/>
            <person name="Sexton A."/>
            <person name="Silva E."/>
            <person name="Sirven C."/>
            <person name="Soanes D.M."/>
            <person name="Talbot N.J."/>
            <person name="Templeton M."/>
            <person name="Yandava C."/>
            <person name="Yarden O."/>
            <person name="Zeng Q."/>
            <person name="Rollins J.A."/>
            <person name="Lebrun M.H."/>
            <person name="Dickman M."/>
        </authorList>
    </citation>
    <scope>NUCLEOTIDE SEQUENCE [LARGE SCALE GENOMIC DNA]</scope>
    <source>
        <strain evidence="3">T4</strain>
    </source>
</reference>
<protein>
    <submittedName>
        <fullName evidence="2">Uncharacterized protein</fullName>
    </submittedName>
</protein>
<gene>
    <name evidence="2" type="ORF">BofuT4_P116000.1</name>
</gene>
<feature type="region of interest" description="Disordered" evidence="1">
    <location>
        <begin position="32"/>
        <end position="51"/>
    </location>
</feature>
<dbReference type="HOGENOM" id="CLU_2236191_0_0_1"/>
<organism evidence="2 3">
    <name type="scientific">Botryotinia fuckeliana (strain T4)</name>
    <name type="common">Noble rot fungus</name>
    <name type="synonym">Botrytis cinerea</name>
    <dbReference type="NCBI Taxonomy" id="999810"/>
    <lineage>
        <taxon>Eukaryota</taxon>
        <taxon>Fungi</taxon>
        <taxon>Dikarya</taxon>
        <taxon>Ascomycota</taxon>
        <taxon>Pezizomycotina</taxon>
        <taxon>Leotiomycetes</taxon>
        <taxon>Helotiales</taxon>
        <taxon>Sclerotiniaceae</taxon>
        <taxon>Botrytis</taxon>
    </lineage>
</organism>
<name>G2Y2K4_BOTF4</name>
<evidence type="ECO:0000313" key="2">
    <source>
        <dbReference type="EMBL" id="CCD46894.1"/>
    </source>
</evidence>
<dbReference type="InParanoid" id="G2Y2K4"/>
<dbReference type="Proteomes" id="UP000008177">
    <property type="component" value="Unplaced contigs"/>
</dbReference>